<reference evidence="8 9" key="1">
    <citation type="submission" date="2022-10" db="EMBL/GenBank/DDBJ databases">
        <title>Janthinobacterium sp. hw3 Genome sequencing.</title>
        <authorList>
            <person name="Park S."/>
        </authorList>
    </citation>
    <scope>NUCLEOTIDE SEQUENCE [LARGE SCALE GENOMIC DNA]</scope>
    <source>
        <strain evidence="9">hw3</strain>
    </source>
</reference>
<dbReference type="Pfam" id="PF04138">
    <property type="entry name" value="GtrA_DPMS_TM"/>
    <property type="match status" value="1"/>
</dbReference>
<protein>
    <submittedName>
        <fullName evidence="8">GtrA family protein</fullName>
    </submittedName>
</protein>
<accession>A0ABT5JYX3</accession>
<evidence type="ECO:0000256" key="6">
    <source>
        <dbReference type="SAM" id="Phobius"/>
    </source>
</evidence>
<organism evidence="8 9">
    <name type="scientific">Janthinobacterium fluminis</name>
    <dbReference type="NCBI Taxonomy" id="2987524"/>
    <lineage>
        <taxon>Bacteria</taxon>
        <taxon>Pseudomonadati</taxon>
        <taxon>Pseudomonadota</taxon>
        <taxon>Betaproteobacteria</taxon>
        <taxon>Burkholderiales</taxon>
        <taxon>Oxalobacteraceae</taxon>
        <taxon>Janthinobacterium</taxon>
    </lineage>
</organism>
<evidence type="ECO:0000256" key="5">
    <source>
        <dbReference type="ARBA" id="ARBA00023136"/>
    </source>
</evidence>
<proteinExistence type="inferred from homology"/>
<evidence type="ECO:0000259" key="7">
    <source>
        <dbReference type="Pfam" id="PF04138"/>
    </source>
</evidence>
<evidence type="ECO:0000256" key="1">
    <source>
        <dbReference type="ARBA" id="ARBA00004141"/>
    </source>
</evidence>
<feature type="transmembrane region" description="Helical" evidence="6">
    <location>
        <begin position="81"/>
        <end position="104"/>
    </location>
</feature>
<name>A0ABT5JYX3_9BURK</name>
<comment type="caution">
    <text evidence="8">The sequence shown here is derived from an EMBL/GenBank/DDBJ whole genome shotgun (WGS) entry which is preliminary data.</text>
</comment>
<dbReference type="PANTHER" id="PTHR38459">
    <property type="entry name" value="PROPHAGE BACTOPRENOL-LINKED GLUCOSE TRANSLOCASE HOMOLOG"/>
    <property type="match status" value="1"/>
</dbReference>
<sequence>MTRLGPDGNLSARSMAAFLVVGGLSTALHYLLAALGVVVLGLPVVLASSLGFALSALANYLLNARWTFRSAAAHGATAPRFVATCSAGLLLNVVLLSLLLSLGMPVIPSQILTTLGVLIWNYIVNGLWTFKNRPR</sequence>
<dbReference type="EMBL" id="JAQQXR010000003">
    <property type="protein sequence ID" value="MDC8757686.1"/>
    <property type="molecule type" value="Genomic_DNA"/>
</dbReference>
<evidence type="ECO:0000313" key="8">
    <source>
        <dbReference type="EMBL" id="MDC8757686.1"/>
    </source>
</evidence>
<gene>
    <name evidence="8" type="ORF">OIK44_08815</name>
</gene>
<feature type="domain" description="GtrA/DPMS transmembrane" evidence="7">
    <location>
        <begin position="18"/>
        <end position="130"/>
    </location>
</feature>
<comment type="similarity">
    <text evidence="2">Belongs to the GtrA family.</text>
</comment>
<evidence type="ECO:0000313" key="9">
    <source>
        <dbReference type="Proteomes" id="UP001221208"/>
    </source>
</evidence>
<feature type="transmembrane region" description="Helical" evidence="6">
    <location>
        <begin position="110"/>
        <end position="130"/>
    </location>
</feature>
<evidence type="ECO:0000256" key="2">
    <source>
        <dbReference type="ARBA" id="ARBA00009399"/>
    </source>
</evidence>
<feature type="transmembrane region" description="Helical" evidence="6">
    <location>
        <begin position="12"/>
        <end position="32"/>
    </location>
</feature>
<keyword evidence="5 6" id="KW-0472">Membrane</keyword>
<feature type="transmembrane region" description="Helical" evidence="6">
    <location>
        <begin position="38"/>
        <end position="61"/>
    </location>
</feature>
<dbReference type="PANTHER" id="PTHR38459:SF1">
    <property type="entry name" value="PROPHAGE BACTOPRENOL-LINKED GLUCOSE TRANSLOCASE HOMOLOG"/>
    <property type="match status" value="1"/>
</dbReference>
<dbReference type="Proteomes" id="UP001221208">
    <property type="component" value="Unassembled WGS sequence"/>
</dbReference>
<dbReference type="RefSeq" id="WP_273670368.1">
    <property type="nucleotide sequence ID" value="NZ_JAQQXR010000003.1"/>
</dbReference>
<comment type="subcellular location">
    <subcellularLocation>
        <location evidence="1">Membrane</location>
        <topology evidence="1">Multi-pass membrane protein</topology>
    </subcellularLocation>
</comment>
<keyword evidence="4 6" id="KW-1133">Transmembrane helix</keyword>
<evidence type="ECO:0000256" key="4">
    <source>
        <dbReference type="ARBA" id="ARBA00022989"/>
    </source>
</evidence>
<evidence type="ECO:0000256" key="3">
    <source>
        <dbReference type="ARBA" id="ARBA00022692"/>
    </source>
</evidence>
<keyword evidence="9" id="KW-1185">Reference proteome</keyword>
<dbReference type="InterPro" id="IPR007267">
    <property type="entry name" value="GtrA_DPMS_TM"/>
</dbReference>
<dbReference type="InterPro" id="IPR051401">
    <property type="entry name" value="GtrA_CellWall_Glycosyl"/>
</dbReference>
<keyword evidence="3 6" id="KW-0812">Transmembrane</keyword>